<accession>B9D5Z3</accession>
<keyword evidence="1" id="KW-0812">Transmembrane</keyword>
<keyword evidence="1" id="KW-1133">Transmembrane helix</keyword>
<reference evidence="2 3" key="1">
    <citation type="submission" date="2008-08" db="EMBL/GenBank/DDBJ databases">
        <authorList>
            <person name="Madupu R."/>
            <person name="Durkin A.S."/>
            <person name="Torralba M."/>
            <person name="Methe B."/>
            <person name="Sutton G.G."/>
            <person name="Strausberg R.L."/>
            <person name="Nelson K.E."/>
        </authorList>
    </citation>
    <scope>NUCLEOTIDE SEQUENCE [LARGE SCALE GENOMIC DNA]</scope>
    <source>
        <strain evidence="2 3">RM3267</strain>
    </source>
</reference>
<proteinExistence type="predicted"/>
<comment type="caution">
    <text evidence="2">The sequence shown here is derived from an EMBL/GenBank/DDBJ whole genome shotgun (WGS) entry which is preliminary data.</text>
</comment>
<gene>
    <name evidence="2" type="ORF">CAMRE0001_2626</name>
</gene>
<dbReference type="Proteomes" id="UP000003082">
    <property type="component" value="Unassembled WGS sequence"/>
</dbReference>
<dbReference type="EMBL" id="ACFU01000052">
    <property type="protein sequence ID" value="EEF12589.1"/>
    <property type="molecule type" value="Genomic_DNA"/>
</dbReference>
<name>B9D5Z3_CAMRE</name>
<evidence type="ECO:0000313" key="2">
    <source>
        <dbReference type="EMBL" id="EEF12589.1"/>
    </source>
</evidence>
<keyword evidence="1" id="KW-0472">Membrane</keyword>
<evidence type="ECO:0000256" key="1">
    <source>
        <dbReference type="SAM" id="Phobius"/>
    </source>
</evidence>
<dbReference type="AlphaFoldDB" id="B9D5Z3"/>
<organism evidence="2 3">
    <name type="scientific">Campylobacter rectus RM3267</name>
    <dbReference type="NCBI Taxonomy" id="553218"/>
    <lineage>
        <taxon>Bacteria</taxon>
        <taxon>Pseudomonadati</taxon>
        <taxon>Campylobacterota</taxon>
        <taxon>Epsilonproteobacteria</taxon>
        <taxon>Campylobacterales</taxon>
        <taxon>Campylobacteraceae</taxon>
        <taxon>Campylobacter</taxon>
    </lineage>
</organism>
<feature type="transmembrane region" description="Helical" evidence="1">
    <location>
        <begin position="34"/>
        <end position="58"/>
    </location>
</feature>
<keyword evidence="3" id="KW-1185">Reference proteome</keyword>
<sequence>MLFFADLFKLLSVFFLQFYGFIVVFFLASNSASWTWILASFSVRSASNSIALAFALACSKNIL</sequence>
<evidence type="ECO:0000313" key="3">
    <source>
        <dbReference type="Proteomes" id="UP000003082"/>
    </source>
</evidence>
<protein>
    <submittedName>
        <fullName evidence="2">Uncharacterized protein</fullName>
    </submittedName>
</protein>
<feature type="transmembrane region" description="Helical" evidence="1">
    <location>
        <begin position="7"/>
        <end position="28"/>
    </location>
</feature>